<dbReference type="InterPro" id="IPR020908">
    <property type="entry name" value="UPF0738"/>
</dbReference>
<dbReference type="OrthoDB" id="2966478at2"/>
<proteinExistence type="inferred from homology"/>
<accession>A0A0D8BXK5</accession>
<comment type="similarity">
    <text evidence="1">Belongs to the UPF0738 family.</text>
</comment>
<sequence>MNEKVIVRRAERKDGRLWLHVHDAPISLARVTPKRHMLVDSDALAFVYLLEADDCFLYVMVPKPWWPQLKEALDAEEPVWLRCGERTLELEQFHDELSYLLENIRDNANYGETLEQAVQDVFFES</sequence>
<protein>
    <recommendedName>
        <fullName evidence="1">UPF0738 protein LG52_2330</fullName>
    </recommendedName>
</protein>
<dbReference type="HAMAP" id="MF_01861">
    <property type="entry name" value="UPF0738"/>
    <property type="match status" value="1"/>
</dbReference>
<evidence type="ECO:0000313" key="3">
    <source>
        <dbReference type="Proteomes" id="UP000032522"/>
    </source>
</evidence>
<comment type="caution">
    <text evidence="2">The sequence shown here is derived from an EMBL/GenBank/DDBJ whole genome shotgun (WGS) entry which is preliminary data.</text>
</comment>
<name>A0A0D8BXK5_GEOKU</name>
<evidence type="ECO:0000313" key="2">
    <source>
        <dbReference type="EMBL" id="KJE28931.1"/>
    </source>
</evidence>
<evidence type="ECO:0000256" key="1">
    <source>
        <dbReference type="HAMAP-Rule" id="MF_01861"/>
    </source>
</evidence>
<gene>
    <name evidence="2" type="ORF">LG52_2330</name>
</gene>
<dbReference type="Proteomes" id="UP000032522">
    <property type="component" value="Unassembled WGS sequence"/>
</dbReference>
<dbReference type="AlphaFoldDB" id="A0A0D8BXK5"/>
<reference evidence="2 3" key="1">
    <citation type="submission" date="2015-01" db="EMBL/GenBank/DDBJ databases">
        <authorList>
            <person name="Filippidou S."/>
            <person name="Jeanneret N."/>
            <person name="Russel-Delif L."/>
            <person name="Junier T."/>
            <person name="Wunderlin T."/>
            <person name="Molina V."/>
            <person name="Johnson S.L."/>
            <person name="Davenport K.W."/>
            <person name="Chain P.S."/>
            <person name="Dorador C."/>
            <person name="Junier P."/>
        </authorList>
    </citation>
    <scope>NUCLEOTIDE SEQUENCE [LARGE SCALE GENOMIC DNA]</scope>
    <source>
        <strain evidence="2 3">Et7/4</strain>
    </source>
</reference>
<organism evidence="2 3">
    <name type="scientific">Geobacillus kaustophilus</name>
    <dbReference type="NCBI Taxonomy" id="1462"/>
    <lineage>
        <taxon>Bacteria</taxon>
        <taxon>Bacillati</taxon>
        <taxon>Bacillota</taxon>
        <taxon>Bacilli</taxon>
        <taxon>Bacillales</taxon>
        <taxon>Anoxybacillaceae</taxon>
        <taxon>Geobacillus</taxon>
        <taxon>Geobacillus thermoleovorans group</taxon>
    </lineage>
</organism>
<dbReference type="Pfam" id="PF19785">
    <property type="entry name" value="UPF0738"/>
    <property type="match status" value="1"/>
</dbReference>
<dbReference type="PATRIC" id="fig|1462.6.peg.2606"/>
<dbReference type="EMBL" id="JYBP01000003">
    <property type="protein sequence ID" value="KJE28931.1"/>
    <property type="molecule type" value="Genomic_DNA"/>
</dbReference>
<dbReference type="RefSeq" id="WP_044732047.1">
    <property type="nucleotide sequence ID" value="NZ_JYBP01000003.1"/>
</dbReference>